<sequence>MADKKQQTRQSIGRPRSEAAKTAIINATIDLLNEYEYATLSIEAIAAHAGVGKATIYRWWGNKALLILDAFLISTKEQIELLEKENIYESFRQQLQNLAAVFNTPIGRTVTAIIAESGADSELAKTFHESYLYPRREEAKKVLKHGISVGELSPSIDLDVALDLLYGPIYLRVLIFKTELDEVFINDLVDHVMKGIRTV</sequence>
<feature type="DNA-binding region" description="H-T-H motif" evidence="4">
    <location>
        <begin position="41"/>
        <end position="60"/>
    </location>
</feature>
<dbReference type="SUPFAM" id="SSF48498">
    <property type="entry name" value="Tetracyclin repressor-like, C-terminal domain"/>
    <property type="match status" value="1"/>
</dbReference>
<keyword evidence="3" id="KW-0804">Transcription</keyword>
<dbReference type="Proteomes" id="UP001342826">
    <property type="component" value="Unassembled WGS sequence"/>
</dbReference>
<evidence type="ECO:0000313" key="6">
    <source>
        <dbReference type="EMBL" id="MED4402433.1"/>
    </source>
</evidence>
<gene>
    <name evidence="6" type="ORF">P9271_14020</name>
</gene>
<accession>A0ABU6P0D6</accession>
<dbReference type="EMBL" id="JARTFS010000011">
    <property type="protein sequence ID" value="MED4402433.1"/>
    <property type="molecule type" value="Genomic_DNA"/>
</dbReference>
<proteinExistence type="predicted"/>
<keyword evidence="7" id="KW-1185">Reference proteome</keyword>
<dbReference type="Pfam" id="PF00440">
    <property type="entry name" value="TetR_N"/>
    <property type="match status" value="1"/>
</dbReference>
<dbReference type="PRINTS" id="PR00455">
    <property type="entry name" value="HTHTETR"/>
</dbReference>
<dbReference type="Pfam" id="PF16859">
    <property type="entry name" value="TetR_C_11"/>
    <property type="match status" value="1"/>
</dbReference>
<dbReference type="Gene3D" id="1.10.10.60">
    <property type="entry name" value="Homeodomain-like"/>
    <property type="match status" value="1"/>
</dbReference>
<name>A0ABU6P0D6_9BACI</name>
<keyword evidence="2 4" id="KW-0238">DNA-binding</keyword>
<dbReference type="SUPFAM" id="SSF46689">
    <property type="entry name" value="Homeodomain-like"/>
    <property type="match status" value="1"/>
</dbReference>
<dbReference type="InterPro" id="IPR050109">
    <property type="entry name" value="HTH-type_TetR-like_transc_reg"/>
</dbReference>
<evidence type="ECO:0000256" key="1">
    <source>
        <dbReference type="ARBA" id="ARBA00023015"/>
    </source>
</evidence>
<evidence type="ECO:0000256" key="4">
    <source>
        <dbReference type="PROSITE-ProRule" id="PRU00335"/>
    </source>
</evidence>
<protein>
    <submittedName>
        <fullName evidence="6">TetR/AcrR family transcriptional regulator</fullName>
    </submittedName>
</protein>
<dbReference type="InterPro" id="IPR011075">
    <property type="entry name" value="TetR_C"/>
</dbReference>
<dbReference type="PROSITE" id="PS50977">
    <property type="entry name" value="HTH_TETR_2"/>
    <property type="match status" value="1"/>
</dbReference>
<dbReference type="PANTHER" id="PTHR30055:SF148">
    <property type="entry name" value="TETR-FAMILY TRANSCRIPTIONAL REGULATOR"/>
    <property type="match status" value="1"/>
</dbReference>
<evidence type="ECO:0000259" key="5">
    <source>
        <dbReference type="PROSITE" id="PS50977"/>
    </source>
</evidence>
<dbReference type="InterPro" id="IPR036271">
    <property type="entry name" value="Tet_transcr_reg_TetR-rel_C_sf"/>
</dbReference>
<dbReference type="RefSeq" id="WP_327998018.1">
    <property type="nucleotide sequence ID" value="NZ_JARTFS010000011.1"/>
</dbReference>
<organism evidence="6 7">
    <name type="scientific">Metabacillus fastidiosus</name>
    <dbReference type="NCBI Taxonomy" id="1458"/>
    <lineage>
        <taxon>Bacteria</taxon>
        <taxon>Bacillati</taxon>
        <taxon>Bacillota</taxon>
        <taxon>Bacilli</taxon>
        <taxon>Bacillales</taxon>
        <taxon>Bacillaceae</taxon>
        <taxon>Metabacillus</taxon>
    </lineage>
</organism>
<feature type="domain" description="HTH tetR-type" evidence="5">
    <location>
        <begin position="18"/>
        <end position="78"/>
    </location>
</feature>
<dbReference type="Gene3D" id="1.10.357.10">
    <property type="entry name" value="Tetracycline Repressor, domain 2"/>
    <property type="match status" value="1"/>
</dbReference>
<dbReference type="InterPro" id="IPR001647">
    <property type="entry name" value="HTH_TetR"/>
</dbReference>
<dbReference type="InterPro" id="IPR009057">
    <property type="entry name" value="Homeodomain-like_sf"/>
</dbReference>
<evidence type="ECO:0000256" key="3">
    <source>
        <dbReference type="ARBA" id="ARBA00023163"/>
    </source>
</evidence>
<reference evidence="6 7" key="1">
    <citation type="submission" date="2023-03" db="EMBL/GenBank/DDBJ databases">
        <title>Bacillus Genome Sequencing.</title>
        <authorList>
            <person name="Dunlap C."/>
        </authorList>
    </citation>
    <scope>NUCLEOTIDE SEQUENCE [LARGE SCALE GENOMIC DNA]</scope>
    <source>
        <strain evidence="6 7">NRS-1717</strain>
    </source>
</reference>
<dbReference type="PANTHER" id="PTHR30055">
    <property type="entry name" value="HTH-TYPE TRANSCRIPTIONAL REGULATOR RUTR"/>
    <property type="match status" value="1"/>
</dbReference>
<evidence type="ECO:0000313" key="7">
    <source>
        <dbReference type="Proteomes" id="UP001342826"/>
    </source>
</evidence>
<evidence type="ECO:0000256" key="2">
    <source>
        <dbReference type="ARBA" id="ARBA00023125"/>
    </source>
</evidence>
<keyword evidence="1" id="KW-0805">Transcription regulation</keyword>
<comment type="caution">
    <text evidence="6">The sequence shown here is derived from an EMBL/GenBank/DDBJ whole genome shotgun (WGS) entry which is preliminary data.</text>
</comment>